<dbReference type="EMBL" id="BARS01030514">
    <property type="protein sequence ID" value="GAG22707.1"/>
    <property type="molecule type" value="Genomic_DNA"/>
</dbReference>
<organism evidence="1">
    <name type="scientific">marine sediment metagenome</name>
    <dbReference type="NCBI Taxonomy" id="412755"/>
    <lineage>
        <taxon>unclassified sequences</taxon>
        <taxon>metagenomes</taxon>
        <taxon>ecological metagenomes</taxon>
    </lineage>
</organism>
<comment type="caution">
    <text evidence="1">The sequence shown here is derived from an EMBL/GenBank/DDBJ whole genome shotgun (WGS) entry which is preliminary data.</text>
</comment>
<dbReference type="AlphaFoldDB" id="X0WHL5"/>
<gene>
    <name evidence="1" type="ORF">S01H1_47593</name>
</gene>
<reference evidence="1" key="1">
    <citation type="journal article" date="2014" name="Front. Microbiol.">
        <title>High frequency of phylogenetically diverse reductive dehalogenase-homologous genes in deep subseafloor sedimentary metagenomes.</title>
        <authorList>
            <person name="Kawai M."/>
            <person name="Futagami T."/>
            <person name="Toyoda A."/>
            <person name="Takaki Y."/>
            <person name="Nishi S."/>
            <person name="Hori S."/>
            <person name="Arai W."/>
            <person name="Tsubouchi T."/>
            <person name="Morono Y."/>
            <person name="Uchiyama I."/>
            <person name="Ito T."/>
            <person name="Fujiyama A."/>
            <person name="Inagaki F."/>
            <person name="Takami H."/>
        </authorList>
    </citation>
    <scope>NUCLEOTIDE SEQUENCE</scope>
    <source>
        <strain evidence="1">Expedition CK06-06</strain>
    </source>
</reference>
<accession>X0WHL5</accession>
<name>X0WHL5_9ZZZZ</name>
<evidence type="ECO:0000313" key="1">
    <source>
        <dbReference type="EMBL" id="GAG22707.1"/>
    </source>
</evidence>
<protein>
    <submittedName>
        <fullName evidence="1">Uncharacterized protein</fullName>
    </submittedName>
</protein>
<sequence length="38" mass="4376">YDPAKDEKFPWEDDLAAAIEKLRAEKEAKKPAEEGKEE</sequence>
<proteinExistence type="predicted"/>
<feature type="non-terminal residue" evidence="1">
    <location>
        <position position="1"/>
    </location>
</feature>